<proteinExistence type="predicted"/>
<name>A0A0E9QP69_ANGAN</name>
<evidence type="ECO:0000313" key="2">
    <source>
        <dbReference type="EMBL" id="JAH18227.1"/>
    </source>
</evidence>
<feature type="region of interest" description="Disordered" evidence="1">
    <location>
        <begin position="1"/>
        <end position="45"/>
    </location>
</feature>
<sequence length="45" mass="5110">MIRVTGGGGGYPSMHWARGRNTPWNKSPIHRRAPTHHSLAHSHIW</sequence>
<evidence type="ECO:0000256" key="1">
    <source>
        <dbReference type="SAM" id="MobiDB-lite"/>
    </source>
</evidence>
<reference evidence="2" key="1">
    <citation type="submission" date="2014-11" db="EMBL/GenBank/DDBJ databases">
        <authorList>
            <person name="Amaro Gonzalez C."/>
        </authorList>
    </citation>
    <scope>NUCLEOTIDE SEQUENCE</scope>
</reference>
<dbReference type="AlphaFoldDB" id="A0A0E9QP69"/>
<accession>A0A0E9QP69</accession>
<reference evidence="2" key="2">
    <citation type="journal article" date="2015" name="Fish Shellfish Immunol.">
        <title>Early steps in the European eel (Anguilla anguilla)-Vibrio vulnificus interaction in the gills: Role of the RtxA13 toxin.</title>
        <authorList>
            <person name="Callol A."/>
            <person name="Pajuelo D."/>
            <person name="Ebbesson L."/>
            <person name="Teles M."/>
            <person name="MacKenzie S."/>
            <person name="Amaro C."/>
        </authorList>
    </citation>
    <scope>NUCLEOTIDE SEQUENCE</scope>
</reference>
<feature type="compositionally biased region" description="Basic residues" evidence="1">
    <location>
        <begin position="28"/>
        <end position="45"/>
    </location>
</feature>
<organism evidence="2">
    <name type="scientific">Anguilla anguilla</name>
    <name type="common">European freshwater eel</name>
    <name type="synonym">Muraena anguilla</name>
    <dbReference type="NCBI Taxonomy" id="7936"/>
    <lineage>
        <taxon>Eukaryota</taxon>
        <taxon>Metazoa</taxon>
        <taxon>Chordata</taxon>
        <taxon>Craniata</taxon>
        <taxon>Vertebrata</taxon>
        <taxon>Euteleostomi</taxon>
        <taxon>Actinopterygii</taxon>
        <taxon>Neopterygii</taxon>
        <taxon>Teleostei</taxon>
        <taxon>Anguilliformes</taxon>
        <taxon>Anguillidae</taxon>
        <taxon>Anguilla</taxon>
    </lineage>
</organism>
<protein>
    <submittedName>
        <fullName evidence="2">Uncharacterized protein</fullName>
    </submittedName>
</protein>
<dbReference type="EMBL" id="GBXM01090350">
    <property type="protein sequence ID" value="JAH18227.1"/>
    <property type="molecule type" value="Transcribed_RNA"/>
</dbReference>
<feature type="compositionally biased region" description="Gly residues" evidence="1">
    <location>
        <begin position="1"/>
        <end position="11"/>
    </location>
</feature>